<organism evidence="1 2">
    <name type="scientific">Neoroseomonas lacus</name>
    <dbReference type="NCBI Taxonomy" id="287609"/>
    <lineage>
        <taxon>Bacteria</taxon>
        <taxon>Pseudomonadati</taxon>
        <taxon>Pseudomonadota</taxon>
        <taxon>Alphaproteobacteria</taxon>
        <taxon>Acetobacterales</taxon>
        <taxon>Acetobacteraceae</taxon>
        <taxon>Neoroseomonas</taxon>
    </lineage>
</organism>
<evidence type="ECO:0000313" key="1">
    <source>
        <dbReference type="EMBL" id="GGJ34701.1"/>
    </source>
</evidence>
<comment type="caution">
    <text evidence="1">The sequence shown here is derived from an EMBL/GenBank/DDBJ whole genome shotgun (WGS) entry which is preliminary data.</text>
</comment>
<name>A0A917KYV7_9PROT</name>
<evidence type="ECO:0000313" key="2">
    <source>
        <dbReference type="Proteomes" id="UP000661507"/>
    </source>
</evidence>
<reference evidence="1" key="2">
    <citation type="submission" date="2020-09" db="EMBL/GenBank/DDBJ databases">
        <authorList>
            <person name="Sun Q."/>
            <person name="Zhou Y."/>
        </authorList>
    </citation>
    <scope>NUCLEOTIDE SEQUENCE</scope>
    <source>
        <strain evidence="1">CGMCC 1.3617</strain>
    </source>
</reference>
<keyword evidence="2" id="KW-1185">Reference proteome</keyword>
<protein>
    <submittedName>
        <fullName evidence="1">Uncharacterized protein</fullName>
    </submittedName>
</protein>
<dbReference type="Proteomes" id="UP000661507">
    <property type="component" value="Unassembled WGS sequence"/>
</dbReference>
<dbReference type="EMBL" id="BMKW01000013">
    <property type="protein sequence ID" value="GGJ34701.1"/>
    <property type="molecule type" value="Genomic_DNA"/>
</dbReference>
<proteinExistence type="predicted"/>
<accession>A0A917KYV7</accession>
<sequence>MQRRLVRRLMPTAECFDRWHPPHQALGHRAQTAGLPGFREIAGGPHPALTASCCRTAGRAWASAAAAHRNDPTDAFETGFSGAPDLLQVVQIAHGGDVAGSRAGHERLIQLAQ</sequence>
<reference evidence="1" key="1">
    <citation type="journal article" date="2014" name="Int. J. Syst. Evol. Microbiol.">
        <title>Complete genome sequence of Corynebacterium casei LMG S-19264T (=DSM 44701T), isolated from a smear-ripened cheese.</title>
        <authorList>
            <consortium name="US DOE Joint Genome Institute (JGI-PGF)"/>
            <person name="Walter F."/>
            <person name="Albersmeier A."/>
            <person name="Kalinowski J."/>
            <person name="Ruckert C."/>
        </authorList>
    </citation>
    <scope>NUCLEOTIDE SEQUENCE</scope>
    <source>
        <strain evidence="1">CGMCC 1.3617</strain>
    </source>
</reference>
<gene>
    <name evidence="1" type="ORF">GCM10011320_48080</name>
</gene>
<dbReference type="AlphaFoldDB" id="A0A917KYV7"/>